<comment type="caution">
    <text evidence="1">The sequence shown here is derived from an EMBL/GenBank/DDBJ whole genome shotgun (WGS) entry which is preliminary data.</text>
</comment>
<protein>
    <submittedName>
        <fullName evidence="1">19246_t:CDS:1</fullName>
    </submittedName>
</protein>
<evidence type="ECO:0000313" key="1">
    <source>
        <dbReference type="EMBL" id="CAG8841873.1"/>
    </source>
</evidence>
<accession>A0ABN7WY31</accession>
<organism evidence="1 2">
    <name type="scientific">Gigaspora margarita</name>
    <dbReference type="NCBI Taxonomy" id="4874"/>
    <lineage>
        <taxon>Eukaryota</taxon>
        <taxon>Fungi</taxon>
        <taxon>Fungi incertae sedis</taxon>
        <taxon>Mucoromycota</taxon>
        <taxon>Glomeromycotina</taxon>
        <taxon>Glomeromycetes</taxon>
        <taxon>Diversisporales</taxon>
        <taxon>Gigasporaceae</taxon>
        <taxon>Gigaspora</taxon>
    </lineage>
</organism>
<dbReference type="EMBL" id="CAJVQB010067146">
    <property type="protein sequence ID" value="CAG8841873.1"/>
    <property type="molecule type" value="Genomic_DNA"/>
</dbReference>
<gene>
    <name evidence="1" type="ORF">GMARGA_LOCUS35675</name>
</gene>
<evidence type="ECO:0000313" key="2">
    <source>
        <dbReference type="Proteomes" id="UP000789901"/>
    </source>
</evidence>
<feature type="non-terminal residue" evidence="1">
    <location>
        <position position="91"/>
    </location>
</feature>
<dbReference type="Proteomes" id="UP000789901">
    <property type="component" value="Unassembled WGS sequence"/>
</dbReference>
<keyword evidence="2" id="KW-1185">Reference proteome</keyword>
<name>A0ABN7WY31_GIGMA</name>
<proteinExistence type="predicted"/>
<sequence>MDDIPAQLGLNPDETKAYHSMNARERFDFNALPDNNAKIIYVRTMVSRDRTWRERSDVLFSDKIDYGGDFRANKAILLEKNDNPQAAVGAW</sequence>
<reference evidence="1 2" key="1">
    <citation type="submission" date="2021-06" db="EMBL/GenBank/DDBJ databases">
        <authorList>
            <person name="Kallberg Y."/>
            <person name="Tangrot J."/>
            <person name="Rosling A."/>
        </authorList>
    </citation>
    <scope>NUCLEOTIDE SEQUENCE [LARGE SCALE GENOMIC DNA]</scope>
    <source>
        <strain evidence="1 2">120-4 pot B 10/14</strain>
    </source>
</reference>